<accession>A0A2P7ZCU5</accession>
<dbReference type="STRING" id="40998.A0A2P7ZCU5"/>
<feature type="region of interest" description="Disordered" evidence="1">
    <location>
        <begin position="540"/>
        <end position="563"/>
    </location>
</feature>
<keyword evidence="4" id="KW-1185">Reference proteome</keyword>
<dbReference type="AlphaFoldDB" id="A0A2P7ZCU5"/>
<evidence type="ECO:0000259" key="2">
    <source>
        <dbReference type="PROSITE" id="PS50181"/>
    </source>
</evidence>
<evidence type="ECO:0000313" key="3">
    <source>
        <dbReference type="EMBL" id="PSK46043.1"/>
    </source>
</evidence>
<gene>
    <name evidence="3" type="ORF">B9Z65_5011</name>
</gene>
<dbReference type="EMBL" id="NHZQ01000236">
    <property type="protein sequence ID" value="PSK46043.1"/>
    <property type="molecule type" value="Genomic_DNA"/>
</dbReference>
<sequence length="563" mass="65234">MEENIIPNDAADRRTDLTDSTIYEFENESIAGLGELPDSFYGLEDRYSDHEETDSEDLILDDDDKTPNFDDWTLGRPNDEPFELPKEGRLTEEQVLDLLSWEPFRIRSYPDIIKNILSDAPCISAVEESDESSSLGDLDRLPFEIVELVVQHMDGSTLFAFRKVNRRAFSLVDYQTCVLNLCEEVSTIMAAVFDTGMKGKYTAAEACELLENDRCSSCHQSFGPWVFLPTMKRACYRCIHTKKDFRLVKPKTAQKMFDLTDEDLDKICYFTTMCNRWRRDTWSDYNREKSHTLISFALARDYALQKHNITLEAFRERLQSTKPHRDISKRQQLIALTYLDGTDTEAHDGTLMDPYSLLDDFRGLGCLAVPKWTKDRGIENALYCFGCFLDHHTSGSAGFACDAEDLCDDWYIARNREEFLEHVQRCPVAREIRQRIESGKVRPKPGRYRFRGRKDRPGEHAVDRPRDNLIGELPGVDTRHEMDDDASSDSDPEMQMYINHASMLRQRWESDQMSDAEARMWERQGINFRLTAEEEFMRRMGGEGDDMEYQDEDDLEDGAVEVD</sequence>
<reference evidence="3 4" key="1">
    <citation type="submission" date="2017-05" db="EMBL/GenBank/DDBJ databases">
        <title>Draft genome sequence of Elsinoe australis.</title>
        <authorList>
            <person name="Cheng Q."/>
        </authorList>
    </citation>
    <scope>NUCLEOTIDE SEQUENCE [LARGE SCALE GENOMIC DNA]</scope>
    <source>
        <strain evidence="3 4">NL1</strain>
    </source>
</reference>
<dbReference type="Proteomes" id="UP000243723">
    <property type="component" value="Unassembled WGS sequence"/>
</dbReference>
<feature type="region of interest" description="Disordered" evidence="1">
    <location>
        <begin position="442"/>
        <end position="491"/>
    </location>
</feature>
<evidence type="ECO:0000256" key="1">
    <source>
        <dbReference type="SAM" id="MobiDB-lite"/>
    </source>
</evidence>
<feature type="compositionally biased region" description="Basic and acidic residues" evidence="1">
    <location>
        <begin position="455"/>
        <end position="469"/>
    </location>
</feature>
<feature type="compositionally biased region" description="Acidic residues" evidence="1">
    <location>
        <begin position="543"/>
        <end position="563"/>
    </location>
</feature>
<dbReference type="OrthoDB" id="3649172at2759"/>
<dbReference type="PROSITE" id="PS50181">
    <property type="entry name" value="FBOX"/>
    <property type="match status" value="1"/>
</dbReference>
<dbReference type="SMART" id="SM00256">
    <property type="entry name" value="FBOX"/>
    <property type="match status" value="1"/>
</dbReference>
<organism evidence="3 4">
    <name type="scientific">Elsinoe australis</name>
    <dbReference type="NCBI Taxonomy" id="40998"/>
    <lineage>
        <taxon>Eukaryota</taxon>
        <taxon>Fungi</taxon>
        <taxon>Dikarya</taxon>
        <taxon>Ascomycota</taxon>
        <taxon>Pezizomycotina</taxon>
        <taxon>Dothideomycetes</taxon>
        <taxon>Dothideomycetidae</taxon>
        <taxon>Myriangiales</taxon>
        <taxon>Elsinoaceae</taxon>
        <taxon>Elsinoe</taxon>
    </lineage>
</organism>
<proteinExistence type="predicted"/>
<feature type="domain" description="F-box" evidence="2">
    <location>
        <begin position="135"/>
        <end position="181"/>
    </location>
</feature>
<name>A0A2P7ZCU5_9PEZI</name>
<dbReference type="InterPro" id="IPR001810">
    <property type="entry name" value="F-box_dom"/>
</dbReference>
<comment type="caution">
    <text evidence="3">The sequence shown here is derived from an EMBL/GenBank/DDBJ whole genome shotgun (WGS) entry which is preliminary data.</text>
</comment>
<feature type="compositionally biased region" description="Basic residues" evidence="1">
    <location>
        <begin position="442"/>
        <end position="454"/>
    </location>
</feature>
<dbReference type="Pfam" id="PF00646">
    <property type="entry name" value="F-box"/>
    <property type="match status" value="1"/>
</dbReference>
<evidence type="ECO:0000313" key="4">
    <source>
        <dbReference type="Proteomes" id="UP000243723"/>
    </source>
</evidence>
<protein>
    <recommendedName>
        <fullName evidence="2">F-box domain-containing protein</fullName>
    </recommendedName>
</protein>